<organism evidence="1 2">
    <name type="scientific">Nocardia vinacea</name>
    <dbReference type="NCBI Taxonomy" id="96468"/>
    <lineage>
        <taxon>Bacteria</taxon>
        <taxon>Bacillati</taxon>
        <taxon>Actinomycetota</taxon>
        <taxon>Actinomycetes</taxon>
        <taxon>Mycobacteriales</taxon>
        <taxon>Nocardiaceae</taxon>
        <taxon>Nocardia</taxon>
    </lineage>
</organism>
<evidence type="ECO:0000313" key="2">
    <source>
        <dbReference type="Proteomes" id="UP001432062"/>
    </source>
</evidence>
<name>A0ABZ1YYQ8_9NOCA</name>
<evidence type="ECO:0000313" key="1">
    <source>
        <dbReference type="EMBL" id="WUV46894.1"/>
    </source>
</evidence>
<dbReference type="RefSeq" id="WP_040691888.1">
    <property type="nucleotide sequence ID" value="NZ_CP109149.1"/>
</dbReference>
<proteinExistence type="predicted"/>
<dbReference type="Proteomes" id="UP001432062">
    <property type="component" value="Chromosome"/>
</dbReference>
<accession>A0ABZ1YYQ8</accession>
<sequence>MRIQLLGGPTNNTGSPRLWIDEDRHLYLVQGYRVAHDANRVEIPHMLLGWLQPGTYIGAPLLDSGHGSFTLAGQPITDPDALAHMRIPEHETAVAVPVGQSPWEW</sequence>
<keyword evidence="2" id="KW-1185">Reference proteome</keyword>
<gene>
    <name evidence="1" type="ORF">OG563_01130</name>
</gene>
<protein>
    <submittedName>
        <fullName evidence="1">Uncharacterized protein</fullName>
    </submittedName>
</protein>
<dbReference type="EMBL" id="CP109441">
    <property type="protein sequence ID" value="WUV46894.1"/>
    <property type="molecule type" value="Genomic_DNA"/>
</dbReference>
<reference evidence="1" key="1">
    <citation type="submission" date="2022-10" db="EMBL/GenBank/DDBJ databases">
        <title>The complete genomes of actinobacterial strains from the NBC collection.</title>
        <authorList>
            <person name="Joergensen T.S."/>
            <person name="Alvarez Arevalo M."/>
            <person name="Sterndorff E.B."/>
            <person name="Faurdal D."/>
            <person name="Vuksanovic O."/>
            <person name="Mourched A.-S."/>
            <person name="Charusanti P."/>
            <person name="Shaw S."/>
            <person name="Blin K."/>
            <person name="Weber T."/>
        </authorList>
    </citation>
    <scope>NUCLEOTIDE SEQUENCE</scope>
    <source>
        <strain evidence="1">NBC_01482</strain>
    </source>
</reference>